<gene>
    <name evidence="2" type="ORF">BV898_09785</name>
</gene>
<proteinExistence type="predicted"/>
<dbReference type="EMBL" id="MTYJ01000078">
    <property type="protein sequence ID" value="OQV16150.1"/>
    <property type="molecule type" value="Genomic_DNA"/>
</dbReference>
<protein>
    <submittedName>
        <fullName evidence="2">Uncharacterized protein</fullName>
    </submittedName>
</protein>
<evidence type="ECO:0000256" key="1">
    <source>
        <dbReference type="SAM" id="MobiDB-lite"/>
    </source>
</evidence>
<feature type="region of interest" description="Disordered" evidence="1">
    <location>
        <begin position="1"/>
        <end position="21"/>
    </location>
</feature>
<dbReference type="Proteomes" id="UP000192578">
    <property type="component" value="Unassembled WGS sequence"/>
</dbReference>
<evidence type="ECO:0000313" key="2">
    <source>
        <dbReference type="EMBL" id="OQV16150.1"/>
    </source>
</evidence>
<comment type="caution">
    <text evidence="2">The sequence shown here is derived from an EMBL/GenBank/DDBJ whole genome shotgun (WGS) entry which is preliminary data.</text>
</comment>
<reference evidence="3" key="1">
    <citation type="submission" date="2017-01" db="EMBL/GenBank/DDBJ databases">
        <title>Comparative genomics of anhydrobiosis in the tardigrade Hypsibius dujardini.</title>
        <authorList>
            <person name="Yoshida Y."/>
            <person name="Koutsovoulos G."/>
            <person name="Laetsch D."/>
            <person name="Stevens L."/>
            <person name="Kumar S."/>
            <person name="Horikawa D."/>
            <person name="Ishino K."/>
            <person name="Komine S."/>
            <person name="Tomita M."/>
            <person name="Blaxter M."/>
            <person name="Arakawa K."/>
        </authorList>
    </citation>
    <scope>NUCLEOTIDE SEQUENCE [LARGE SCALE GENOMIC DNA]</scope>
    <source>
        <strain evidence="3">Z151</strain>
    </source>
</reference>
<name>A0A1W0WLR2_HYPEX</name>
<evidence type="ECO:0000313" key="3">
    <source>
        <dbReference type="Proteomes" id="UP000192578"/>
    </source>
</evidence>
<keyword evidence="3" id="KW-1185">Reference proteome</keyword>
<organism evidence="2 3">
    <name type="scientific">Hypsibius exemplaris</name>
    <name type="common">Freshwater tardigrade</name>
    <dbReference type="NCBI Taxonomy" id="2072580"/>
    <lineage>
        <taxon>Eukaryota</taxon>
        <taxon>Metazoa</taxon>
        <taxon>Ecdysozoa</taxon>
        <taxon>Tardigrada</taxon>
        <taxon>Eutardigrada</taxon>
        <taxon>Parachela</taxon>
        <taxon>Hypsibioidea</taxon>
        <taxon>Hypsibiidae</taxon>
        <taxon>Hypsibius</taxon>
    </lineage>
</organism>
<sequence>MHNARGFERDEDDDSGRSFPYRLADAAVNDDEDDRMQAERWNALDPVAEESTLMSDALREGYLTAPESFSDQLQRMFLVTN</sequence>
<accession>A0A1W0WLR2</accession>
<dbReference type="AlphaFoldDB" id="A0A1W0WLR2"/>